<gene>
    <name evidence="5" type="ORF">ACFQ1M_03115</name>
</gene>
<evidence type="ECO:0000256" key="1">
    <source>
        <dbReference type="ARBA" id="ARBA00023015"/>
    </source>
</evidence>
<dbReference type="SUPFAM" id="SSF51215">
    <property type="entry name" value="Regulatory protein AraC"/>
    <property type="match status" value="1"/>
</dbReference>
<dbReference type="RefSeq" id="WP_386403737.1">
    <property type="nucleotide sequence ID" value="NZ_JBHTJH010000004.1"/>
</dbReference>
<dbReference type="InterPro" id="IPR037923">
    <property type="entry name" value="HTH-like"/>
</dbReference>
<keyword evidence="1" id="KW-0805">Transcription regulation</keyword>
<dbReference type="Proteomes" id="UP001596978">
    <property type="component" value="Unassembled WGS sequence"/>
</dbReference>
<dbReference type="InterPro" id="IPR003313">
    <property type="entry name" value="AraC-bd"/>
</dbReference>
<dbReference type="EMBL" id="JBHTJH010000004">
    <property type="protein sequence ID" value="MFD0861185.1"/>
    <property type="molecule type" value="Genomic_DNA"/>
</dbReference>
<evidence type="ECO:0000259" key="4">
    <source>
        <dbReference type="PROSITE" id="PS01124"/>
    </source>
</evidence>
<proteinExistence type="predicted"/>
<dbReference type="Pfam" id="PF12833">
    <property type="entry name" value="HTH_18"/>
    <property type="match status" value="1"/>
</dbReference>
<dbReference type="PANTHER" id="PTHR43280:SF28">
    <property type="entry name" value="HTH-TYPE TRANSCRIPTIONAL ACTIVATOR RHAS"/>
    <property type="match status" value="1"/>
</dbReference>
<keyword evidence="3" id="KW-0804">Transcription</keyword>
<protein>
    <submittedName>
        <fullName evidence="5">AraC family transcriptional regulator</fullName>
    </submittedName>
</protein>
<dbReference type="Gene3D" id="2.60.120.10">
    <property type="entry name" value="Jelly Rolls"/>
    <property type="match status" value="1"/>
</dbReference>
<dbReference type="InterPro" id="IPR020449">
    <property type="entry name" value="Tscrpt_reg_AraC-type_HTH"/>
</dbReference>
<feature type="domain" description="HTH araC/xylS-type" evidence="4">
    <location>
        <begin position="180"/>
        <end position="280"/>
    </location>
</feature>
<dbReference type="InterPro" id="IPR014710">
    <property type="entry name" value="RmlC-like_jellyroll"/>
</dbReference>
<dbReference type="Gene3D" id="1.10.10.60">
    <property type="entry name" value="Homeodomain-like"/>
    <property type="match status" value="2"/>
</dbReference>
<dbReference type="InterPro" id="IPR018060">
    <property type="entry name" value="HTH_AraC"/>
</dbReference>
<dbReference type="Pfam" id="PF02311">
    <property type="entry name" value="AraC_binding"/>
    <property type="match status" value="1"/>
</dbReference>
<comment type="caution">
    <text evidence="5">The sequence shown here is derived from an EMBL/GenBank/DDBJ whole genome shotgun (WGS) entry which is preliminary data.</text>
</comment>
<dbReference type="SUPFAM" id="SSF46689">
    <property type="entry name" value="Homeodomain-like"/>
    <property type="match status" value="2"/>
</dbReference>
<reference evidence="6" key="1">
    <citation type="journal article" date="2019" name="Int. J. Syst. Evol. Microbiol.">
        <title>The Global Catalogue of Microorganisms (GCM) 10K type strain sequencing project: providing services to taxonomists for standard genome sequencing and annotation.</title>
        <authorList>
            <consortium name="The Broad Institute Genomics Platform"/>
            <consortium name="The Broad Institute Genome Sequencing Center for Infectious Disease"/>
            <person name="Wu L."/>
            <person name="Ma J."/>
        </authorList>
    </citation>
    <scope>NUCLEOTIDE SEQUENCE [LARGE SCALE GENOMIC DNA]</scope>
    <source>
        <strain evidence="6">CCUG 62952</strain>
    </source>
</reference>
<dbReference type="SMART" id="SM00342">
    <property type="entry name" value="HTH_ARAC"/>
    <property type="match status" value="1"/>
</dbReference>
<evidence type="ECO:0000313" key="6">
    <source>
        <dbReference type="Proteomes" id="UP001596978"/>
    </source>
</evidence>
<keyword evidence="2" id="KW-0238">DNA-binding</keyword>
<keyword evidence="6" id="KW-1185">Reference proteome</keyword>
<dbReference type="PANTHER" id="PTHR43280">
    <property type="entry name" value="ARAC-FAMILY TRANSCRIPTIONAL REGULATOR"/>
    <property type="match status" value="1"/>
</dbReference>
<dbReference type="PRINTS" id="PR00032">
    <property type="entry name" value="HTHARAC"/>
</dbReference>
<name>A0ABW3CTU8_9FLAO</name>
<dbReference type="InterPro" id="IPR018062">
    <property type="entry name" value="HTH_AraC-typ_CS"/>
</dbReference>
<evidence type="ECO:0000256" key="2">
    <source>
        <dbReference type="ARBA" id="ARBA00023125"/>
    </source>
</evidence>
<organism evidence="5 6">
    <name type="scientific">Sungkyunkwania multivorans</name>
    <dbReference type="NCBI Taxonomy" id="1173618"/>
    <lineage>
        <taxon>Bacteria</taxon>
        <taxon>Pseudomonadati</taxon>
        <taxon>Bacteroidota</taxon>
        <taxon>Flavobacteriia</taxon>
        <taxon>Flavobacteriales</taxon>
        <taxon>Flavobacteriaceae</taxon>
        <taxon>Sungkyunkwania</taxon>
    </lineage>
</organism>
<evidence type="ECO:0000313" key="5">
    <source>
        <dbReference type="EMBL" id="MFD0861185.1"/>
    </source>
</evidence>
<dbReference type="PROSITE" id="PS00041">
    <property type="entry name" value="HTH_ARAC_FAMILY_1"/>
    <property type="match status" value="1"/>
</dbReference>
<dbReference type="InterPro" id="IPR009057">
    <property type="entry name" value="Homeodomain-like_sf"/>
</dbReference>
<sequence>MARYNLHETFLIHQYKFDEWESEPHNHNYFEIVFVEKGKGFHTINDVRFSYGQGDIFFLAPEDTHFFEIEEKSHFCHFKFTEQLFSGDMNLPDREYWLNKIEHILHHPNLLPGDVILNSEDRARIWNIQQLVVDEYENKKNYYRQIISNCVSTILSIIARNISENYTLNSTNVVESTKIDKILSYIRSNIYNSELLKLQNIADQFNTSPSNISAFFKKQTGESIHQFITYYKLGIIKYRLLNTSYSIAEIAFQLGFTDESHLSRTFKKYVGLSPGAYKKKLNELQR</sequence>
<accession>A0ABW3CTU8</accession>
<dbReference type="PROSITE" id="PS01124">
    <property type="entry name" value="HTH_ARAC_FAMILY_2"/>
    <property type="match status" value="1"/>
</dbReference>
<evidence type="ECO:0000256" key="3">
    <source>
        <dbReference type="ARBA" id="ARBA00023163"/>
    </source>
</evidence>